<sequence length="239" mass="25651">MPEVYKKFRDSQGLASISRALKASQAAQEADIPEKEREKTRTPEARKESRRPSKDLEGARGVDTGVQSSSPALKQKKDNKGKESEGGQPDRDAKASGTKDGPRKKKRKSEATAGSAAGKDAESAPSAPGHGPVGAGLISISEAVDPPTKKTRKAGAVAGSTAGNEAPEEHEREQGAPAQTFRDFYVKTFSSAFASELFDLRQAEGERLSLDLLLRHMESGINIFSDTERELLQQGRTMS</sequence>
<accession>A0ABP1FN40</accession>
<proteinExistence type="predicted"/>
<reference evidence="2 3" key="1">
    <citation type="submission" date="2024-06" db="EMBL/GenBank/DDBJ databases">
        <authorList>
            <person name="Kraege A."/>
            <person name="Thomma B."/>
        </authorList>
    </citation>
    <scope>NUCLEOTIDE SEQUENCE [LARGE SCALE GENOMIC DNA]</scope>
</reference>
<protein>
    <submittedName>
        <fullName evidence="2">G3556 protein</fullName>
    </submittedName>
</protein>
<keyword evidence="3" id="KW-1185">Reference proteome</keyword>
<gene>
    <name evidence="2" type="primary">g3556</name>
    <name evidence="2" type="ORF">VP750_LOCUS3034</name>
</gene>
<evidence type="ECO:0000313" key="3">
    <source>
        <dbReference type="Proteomes" id="UP001497392"/>
    </source>
</evidence>
<feature type="compositionally biased region" description="Basic and acidic residues" evidence="1">
    <location>
        <begin position="32"/>
        <end position="60"/>
    </location>
</feature>
<comment type="caution">
    <text evidence="2">The sequence shown here is derived from an EMBL/GenBank/DDBJ whole genome shotgun (WGS) entry which is preliminary data.</text>
</comment>
<feature type="compositionally biased region" description="Basic and acidic residues" evidence="1">
    <location>
        <begin position="75"/>
        <end position="94"/>
    </location>
</feature>
<organism evidence="2 3">
    <name type="scientific">Coccomyxa viridis</name>
    <dbReference type="NCBI Taxonomy" id="1274662"/>
    <lineage>
        <taxon>Eukaryota</taxon>
        <taxon>Viridiplantae</taxon>
        <taxon>Chlorophyta</taxon>
        <taxon>core chlorophytes</taxon>
        <taxon>Trebouxiophyceae</taxon>
        <taxon>Trebouxiophyceae incertae sedis</taxon>
        <taxon>Coccomyxaceae</taxon>
        <taxon>Coccomyxa</taxon>
    </lineage>
</organism>
<feature type="region of interest" description="Disordered" evidence="1">
    <location>
        <begin position="19"/>
        <end position="178"/>
    </location>
</feature>
<evidence type="ECO:0000313" key="2">
    <source>
        <dbReference type="EMBL" id="CAL5221375.1"/>
    </source>
</evidence>
<dbReference type="EMBL" id="CAXHTA020000005">
    <property type="protein sequence ID" value="CAL5221375.1"/>
    <property type="molecule type" value="Genomic_DNA"/>
</dbReference>
<name>A0ABP1FN40_9CHLO</name>
<dbReference type="Proteomes" id="UP001497392">
    <property type="component" value="Unassembled WGS sequence"/>
</dbReference>
<evidence type="ECO:0000256" key="1">
    <source>
        <dbReference type="SAM" id="MobiDB-lite"/>
    </source>
</evidence>